<dbReference type="InterPro" id="IPR002500">
    <property type="entry name" value="PAPS_reduct_dom"/>
</dbReference>
<dbReference type="SUPFAM" id="SSF52402">
    <property type="entry name" value="Adenine nucleotide alpha hydrolases-like"/>
    <property type="match status" value="1"/>
</dbReference>
<feature type="domain" description="Phosphoadenosine phosphosulphate reductase" evidence="1">
    <location>
        <begin position="1"/>
        <end position="158"/>
    </location>
</feature>
<organism evidence="2 3">
    <name type="scientific">Longimycelium tulufanense</name>
    <dbReference type="NCBI Taxonomy" id="907463"/>
    <lineage>
        <taxon>Bacteria</taxon>
        <taxon>Bacillati</taxon>
        <taxon>Actinomycetota</taxon>
        <taxon>Actinomycetes</taxon>
        <taxon>Pseudonocardiales</taxon>
        <taxon>Pseudonocardiaceae</taxon>
        <taxon>Longimycelium</taxon>
    </lineage>
</organism>
<dbReference type="PANTHER" id="PTHR43196:SF2">
    <property type="entry name" value="PHOSPHOADENOSINE PHOSPHOSULFATE REDUCTASE"/>
    <property type="match status" value="1"/>
</dbReference>
<reference evidence="2" key="1">
    <citation type="journal article" date="2014" name="Int. J. Syst. Evol. Microbiol.">
        <title>Complete genome sequence of Corynebacterium casei LMG S-19264T (=DSM 44701T), isolated from a smear-ripened cheese.</title>
        <authorList>
            <consortium name="US DOE Joint Genome Institute (JGI-PGF)"/>
            <person name="Walter F."/>
            <person name="Albersmeier A."/>
            <person name="Kalinowski J."/>
            <person name="Ruckert C."/>
        </authorList>
    </citation>
    <scope>NUCLEOTIDE SEQUENCE</scope>
    <source>
        <strain evidence="2">CGMCC 4.5737</strain>
    </source>
</reference>
<reference evidence="2" key="2">
    <citation type="submission" date="2020-09" db="EMBL/GenBank/DDBJ databases">
        <authorList>
            <person name="Sun Q."/>
            <person name="Zhou Y."/>
        </authorList>
    </citation>
    <scope>NUCLEOTIDE SEQUENCE</scope>
    <source>
        <strain evidence="2">CGMCC 4.5737</strain>
    </source>
</reference>
<evidence type="ECO:0000313" key="2">
    <source>
        <dbReference type="EMBL" id="GGM78323.1"/>
    </source>
</evidence>
<gene>
    <name evidence="2" type="ORF">GCM10012275_56220</name>
</gene>
<evidence type="ECO:0000259" key="1">
    <source>
        <dbReference type="Pfam" id="PF01507"/>
    </source>
</evidence>
<dbReference type="EMBL" id="BMMK01000041">
    <property type="protein sequence ID" value="GGM78323.1"/>
    <property type="molecule type" value="Genomic_DNA"/>
</dbReference>
<dbReference type="InterPro" id="IPR014729">
    <property type="entry name" value="Rossmann-like_a/b/a_fold"/>
</dbReference>
<dbReference type="Proteomes" id="UP000637578">
    <property type="component" value="Unassembled WGS sequence"/>
</dbReference>
<dbReference type="Gene3D" id="3.40.50.620">
    <property type="entry name" value="HUPs"/>
    <property type="match status" value="1"/>
</dbReference>
<keyword evidence="3" id="KW-1185">Reference proteome</keyword>
<sequence>MLFSGGNDSTVLTHLMRQRATHAIHANTGIGIEQTRQFVRDTCRAWGLPLIEKRPPTGSRYRDLVLDQGFPGPAHHFKMYQRLKERGLRQARAELVDNGRRQRVVFLAGRRREESRRRQEIPLHEREGSVIWASPLALWTKVDLNTYRRMFEVPTNPVADLLHMSGECLCGAFAKPGELDEIRFWFPDVAAEIENLAAEARQSGVPPERCRWGWGASRNRRRVRSGPLCQTCAG</sequence>
<name>A0A8J3FXB8_9PSEU</name>
<dbReference type="PANTHER" id="PTHR43196">
    <property type="entry name" value="SULFATE ADENYLYLTRANSFERASE SUBUNIT 2"/>
    <property type="match status" value="1"/>
</dbReference>
<dbReference type="AlphaFoldDB" id="A0A8J3FXB8"/>
<proteinExistence type="predicted"/>
<accession>A0A8J3FXB8</accession>
<dbReference type="GO" id="GO:0003824">
    <property type="term" value="F:catalytic activity"/>
    <property type="evidence" value="ECO:0007669"/>
    <property type="project" value="InterPro"/>
</dbReference>
<evidence type="ECO:0000313" key="3">
    <source>
        <dbReference type="Proteomes" id="UP000637578"/>
    </source>
</evidence>
<comment type="caution">
    <text evidence="2">The sequence shown here is derived from an EMBL/GenBank/DDBJ whole genome shotgun (WGS) entry which is preliminary data.</text>
</comment>
<dbReference type="InterPro" id="IPR050128">
    <property type="entry name" value="Sulfate_adenylyltrnsfr_sub2"/>
</dbReference>
<dbReference type="Pfam" id="PF01507">
    <property type="entry name" value="PAPS_reduct"/>
    <property type="match status" value="1"/>
</dbReference>
<protein>
    <recommendedName>
        <fullName evidence="1">Phosphoadenosine phosphosulphate reductase domain-containing protein</fullName>
    </recommendedName>
</protein>